<feature type="compositionally biased region" description="Pro residues" evidence="1">
    <location>
        <begin position="180"/>
        <end position="191"/>
    </location>
</feature>
<feature type="region of interest" description="Disordered" evidence="1">
    <location>
        <begin position="175"/>
        <end position="197"/>
    </location>
</feature>
<keyword evidence="3" id="KW-1185">Reference proteome</keyword>
<feature type="region of interest" description="Disordered" evidence="1">
    <location>
        <begin position="1"/>
        <end position="95"/>
    </location>
</feature>
<evidence type="ECO:0000313" key="2">
    <source>
        <dbReference type="EMBL" id="KAK7015674.1"/>
    </source>
</evidence>
<gene>
    <name evidence="2" type="ORF">R3P38DRAFT_3204184</name>
</gene>
<feature type="region of interest" description="Disordered" evidence="1">
    <location>
        <begin position="112"/>
        <end position="133"/>
    </location>
</feature>
<comment type="caution">
    <text evidence="2">The sequence shown here is derived from an EMBL/GenBank/DDBJ whole genome shotgun (WGS) entry which is preliminary data.</text>
</comment>
<dbReference type="Proteomes" id="UP001362999">
    <property type="component" value="Unassembled WGS sequence"/>
</dbReference>
<feature type="compositionally biased region" description="Low complexity" evidence="1">
    <location>
        <begin position="57"/>
        <end position="75"/>
    </location>
</feature>
<accession>A0AAW0AQP1</accession>
<evidence type="ECO:0000313" key="3">
    <source>
        <dbReference type="Proteomes" id="UP001362999"/>
    </source>
</evidence>
<protein>
    <submittedName>
        <fullName evidence="2">Uncharacterized protein</fullName>
    </submittedName>
</protein>
<sequence>MPLPAVEEQDDPGDSSSSDAYDAPNEAGITDLLGDRGSESPDEQDFSAPGPARARKATSSPTASAPHSPDTPTASTKRRRKGKAREVPTVGPSNIAQVDAAASNQGCTTFQLSFAPARPPPARAPSRGSPLRTGFTLRVPGGASPSYAAATASGNIIPREGAVGARAPPVSPFVSVSPARAPPPPAPPQAPAPSQASAASALQLIQQLSQQDLGALVAALVHARVVAAPGTGPTQGRGDGSAQASFPKQDVLNLFTAPLHMVFLSFRASVAPSFPSFLPSQLDLQAKFPPGLFPFPFSVPSVLPSFLPSFLPPLDL</sequence>
<evidence type="ECO:0000256" key="1">
    <source>
        <dbReference type="SAM" id="MobiDB-lite"/>
    </source>
</evidence>
<organism evidence="2 3">
    <name type="scientific">Favolaschia claudopus</name>
    <dbReference type="NCBI Taxonomy" id="2862362"/>
    <lineage>
        <taxon>Eukaryota</taxon>
        <taxon>Fungi</taxon>
        <taxon>Dikarya</taxon>
        <taxon>Basidiomycota</taxon>
        <taxon>Agaricomycotina</taxon>
        <taxon>Agaricomycetes</taxon>
        <taxon>Agaricomycetidae</taxon>
        <taxon>Agaricales</taxon>
        <taxon>Marasmiineae</taxon>
        <taxon>Mycenaceae</taxon>
        <taxon>Favolaschia</taxon>
    </lineage>
</organism>
<name>A0AAW0AQP1_9AGAR</name>
<dbReference type="AlphaFoldDB" id="A0AAW0AQP1"/>
<reference evidence="2 3" key="1">
    <citation type="journal article" date="2024" name="J Genomics">
        <title>Draft genome sequencing and assembly of Favolaschia claudopus CIRM-BRFM 2984 isolated from oak limbs.</title>
        <authorList>
            <person name="Navarro D."/>
            <person name="Drula E."/>
            <person name="Chaduli D."/>
            <person name="Cazenave R."/>
            <person name="Ahrendt S."/>
            <person name="Wang J."/>
            <person name="Lipzen A."/>
            <person name="Daum C."/>
            <person name="Barry K."/>
            <person name="Grigoriev I.V."/>
            <person name="Favel A."/>
            <person name="Rosso M.N."/>
            <person name="Martin F."/>
        </authorList>
    </citation>
    <scope>NUCLEOTIDE SEQUENCE [LARGE SCALE GENOMIC DNA]</scope>
    <source>
        <strain evidence="2 3">CIRM-BRFM 2984</strain>
    </source>
</reference>
<proteinExistence type="predicted"/>
<dbReference type="EMBL" id="JAWWNJ010000053">
    <property type="protein sequence ID" value="KAK7015674.1"/>
    <property type="molecule type" value="Genomic_DNA"/>
</dbReference>